<protein>
    <recommendedName>
        <fullName evidence="4">Lipoprotein</fullName>
    </recommendedName>
</protein>
<keyword evidence="3" id="KW-1185">Reference proteome</keyword>
<dbReference type="AlphaFoldDB" id="A0A8J7J4E2"/>
<proteinExistence type="predicted"/>
<feature type="region of interest" description="Disordered" evidence="1">
    <location>
        <begin position="174"/>
        <end position="205"/>
    </location>
</feature>
<evidence type="ECO:0000313" key="2">
    <source>
        <dbReference type="EMBL" id="MBJ6725713.1"/>
    </source>
</evidence>
<feature type="compositionally biased region" description="Basic and acidic residues" evidence="1">
    <location>
        <begin position="174"/>
        <end position="191"/>
    </location>
</feature>
<reference evidence="2" key="1">
    <citation type="submission" date="2020-12" db="EMBL/GenBank/DDBJ databases">
        <title>Geomonas sp. Red875, isolated from river sediment.</title>
        <authorList>
            <person name="Xu Z."/>
            <person name="Zhang Z."/>
            <person name="Masuda Y."/>
            <person name="Itoh H."/>
            <person name="Senoo K."/>
        </authorList>
    </citation>
    <scope>NUCLEOTIDE SEQUENCE</scope>
    <source>
        <strain evidence="2">Red875</strain>
    </source>
</reference>
<comment type="caution">
    <text evidence="2">The sequence shown here is derived from an EMBL/GenBank/DDBJ whole genome shotgun (WGS) entry which is preliminary data.</text>
</comment>
<dbReference type="Proteomes" id="UP000636888">
    <property type="component" value="Unassembled WGS sequence"/>
</dbReference>
<evidence type="ECO:0000256" key="1">
    <source>
        <dbReference type="SAM" id="MobiDB-lite"/>
    </source>
</evidence>
<dbReference type="RefSeq" id="WP_199384603.1">
    <property type="nucleotide sequence ID" value="NZ_JAEMHM010000010.1"/>
</dbReference>
<evidence type="ECO:0008006" key="4">
    <source>
        <dbReference type="Google" id="ProtNLM"/>
    </source>
</evidence>
<sequence>MRRFAAAALLLLLLPGCNDTKKENRLSAPPPAVPGKYQAYTPAGTDEEQVRQVVIRYDQLVAEGYRILNMSRLVEVATQDQAEKAYFHMAAIGEGQVRMLSEMKKIDFTSVKRVQPDTFVVRTRELWDFAYTDIKTGKETGKEKDFVYEMTFTLKKTGPRWVITDSVAYAPNDKEEKAAPRVIKPAHEGTKPEIPLPPGHRKVNQ</sequence>
<evidence type="ECO:0000313" key="3">
    <source>
        <dbReference type="Proteomes" id="UP000636888"/>
    </source>
</evidence>
<gene>
    <name evidence="2" type="ORF">JFN93_13415</name>
</gene>
<dbReference type="EMBL" id="JAEMHM010000010">
    <property type="protein sequence ID" value="MBJ6725713.1"/>
    <property type="molecule type" value="Genomic_DNA"/>
</dbReference>
<name>A0A8J7J4E2_9BACT</name>
<accession>A0A8J7J4E2</accession>
<organism evidence="2 3">
    <name type="scientific">Geomesophilobacter sediminis</name>
    <dbReference type="NCBI Taxonomy" id="2798584"/>
    <lineage>
        <taxon>Bacteria</taxon>
        <taxon>Pseudomonadati</taxon>
        <taxon>Thermodesulfobacteriota</taxon>
        <taxon>Desulfuromonadia</taxon>
        <taxon>Geobacterales</taxon>
        <taxon>Geobacteraceae</taxon>
        <taxon>Geomesophilobacter</taxon>
    </lineage>
</organism>